<dbReference type="InterPro" id="IPR029030">
    <property type="entry name" value="Caspase-like_dom_sf"/>
</dbReference>
<protein>
    <submittedName>
        <fullName evidence="3">Caspase family protein</fullName>
    </submittedName>
</protein>
<organism evidence="3 4">
    <name type="scientific">Bradyrhizobium australiense</name>
    <dbReference type="NCBI Taxonomy" id="2721161"/>
    <lineage>
        <taxon>Bacteria</taxon>
        <taxon>Pseudomonadati</taxon>
        <taxon>Pseudomonadota</taxon>
        <taxon>Alphaproteobacteria</taxon>
        <taxon>Hyphomicrobiales</taxon>
        <taxon>Nitrobacteraceae</taxon>
        <taxon>Bradyrhizobium</taxon>
    </lineage>
</organism>
<dbReference type="Gene3D" id="3.40.50.1460">
    <property type="match status" value="1"/>
</dbReference>
<dbReference type="SUPFAM" id="SSF52129">
    <property type="entry name" value="Caspase-like"/>
    <property type="match status" value="1"/>
</dbReference>
<dbReference type="PANTHER" id="PTHR22576:SF37">
    <property type="entry name" value="MUCOSA-ASSOCIATED LYMPHOID TISSUE LYMPHOMA TRANSLOCATION PROTEIN 1"/>
    <property type="match status" value="1"/>
</dbReference>
<dbReference type="AlphaFoldDB" id="A0A7Y4GVF9"/>
<dbReference type="EMBL" id="JAAVLX010000008">
    <property type="protein sequence ID" value="NOJ42685.1"/>
    <property type="molecule type" value="Genomic_DNA"/>
</dbReference>
<dbReference type="InterPro" id="IPR011600">
    <property type="entry name" value="Pept_C14_caspase"/>
</dbReference>
<feature type="domain" description="Caspase family p20" evidence="2">
    <location>
        <begin position="24"/>
        <end position="153"/>
    </location>
</feature>
<dbReference type="InterPro" id="IPR052039">
    <property type="entry name" value="Caspase-related_regulators"/>
</dbReference>
<evidence type="ECO:0000256" key="1">
    <source>
        <dbReference type="SAM" id="SignalP"/>
    </source>
</evidence>
<dbReference type="GO" id="GO:0004197">
    <property type="term" value="F:cysteine-type endopeptidase activity"/>
    <property type="evidence" value="ECO:0007669"/>
    <property type="project" value="InterPro"/>
</dbReference>
<comment type="caution">
    <text evidence="3">The sequence shown here is derived from an EMBL/GenBank/DDBJ whole genome shotgun (WGS) entry which is preliminary data.</text>
</comment>
<dbReference type="GO" id="GO:0006508">
    <property type="term" value="P:proteolysis"/>
    <property type="evidence" value="ECO:0007669"/>
    <property type="project" value="InterPro"/>
</dbReference>
<dbReference type="Pfam" id="PF00656">
    <property type="entry name" value="Peptidase_C14"/>
    <property type="match status" value="1"/>
</dbReference>
<name>A0A7Y4GVF9_9BRAD</name>
<evidence type="ECO:0000313" key="4">
    <source>
        <dbReference type="Proteomes" id="UP000544122"/>
    </source>
</evidence>
<dbReference type="RefSeq" id="WP_171581926.1">
    <property type="nucleotide sequence ID" value="NZ_JAAVLX010000008.1"/>
</dbReference>
<keyword evidence="1" id="KW-0732">Signal</keyword>
<dbReference type="InterPro" id="IPR001309">
    <property type="entry name" value="Pept_C14_p20"/>
</dbReference>
<keyword evidence="4" id="KW-1185">Reference proteome</keyword>
<dbReference type="PANTHER" id="PTHR22576">
    <property type="entry name" value="MUCOSA ASSOCIATED LYMPHOID TISSUE LYMPHOMA TRANSLOCATION PROTEIN 1/PARACASPASE"/>
    <property type="match status" value="1"/>
</dbReference>
<proteinExistence type="predicted"/>
<accession>A0A7Y4GVF9</accession>
<reference evidence="3 4" key="1">
    <citation type="submission" date="2020-03" db="EMBL/GenBank/DDBJ databases">
        <title>Bradyrhizobium diversity isolated from nodules of Indigofera sp.</title>
        <authorList>
            <person name="Klepa M."/>
            <person name="Helene L."/>
            <person name="Hungria M."/>
        </authorList>
    </citation>
    <scope>NUCLEOTIDE SEQUENCE [LARGE SCALE GENOMIC DNA]</scope>
    <source>
        <strain evidence="3 4">WSM 1791</strain>
    </source>
</reference>
<evidence type="ECO:0000259" key="2">
    <source>
        <dbReference type="PROSITE" id="PS50208"/>
    </source>
</evidence>
<sequence length="347" mass="37939">MRTVRITALVATSIWLLIQPASAENRIALVIGNGSYEKVPELPNPPRDAADIGRALERLGFKVMQTKNASAHEMRKAIVDFGRAAEGAEMAVVFYAGHGMEVGGENWLIPINAELRSDADIESEAVSLRSISLQVSKARQLGLVILDACRNNPFAAKMKRSLNTRAVARGLAPTEPSDNVLIAYAARDGTTASDGDGRNSPFTAALLRNIETPGLEISFLFRNVRDEVMAATNREQQPFVYGSLSKEAIYLKPLATVETHPARPTAVAKLPILQEVTKEKINSRDNLERNRFSPEDAQRVAAMGAERRCRPLLSGKRKATFKIFISSSWGYGHPKLDSAGELAVMRC</sequence>
<feature type="chain" id="PRO_5030648595" evidence="1">
    <location>
        <begin position="24"/>
        <end position="347"/>
    </location>
</feature>
<evidence type="ECO:0000313" key="3">
    <source>
        <dbReference type="EMBL" id="NOJ42685.1"/>
    </source>
</evidence>
<dbReference type="PROSITE" id="PS50208">
    <property type="entry name" value="CASPASE_P20"/>
    <property type="match status" value="1"/>
</dbReference>
<gene>
    <name evidence="3" type="ORF">HCN58_24410</name>
</gene>
<feature type="signal peptide" evidence="1">
    <location>
        <begin position="1"/>
        <end position="23"/>
    </location>
</feature>
<dbReference type="Proteomes" id="UP000544122">
    <property type="component" value="Unassembled WGS sequence"/>
</dbReference>